<keyword evidence="6" id="KW-0564">Palmitate</keyword>
<feature type="domain" description="Palmitoyltransferase DHHC" evidence="11">
    <location>
        <begin position="154"/>
        <end position="296"/>
    </location>
</feature>
<evidence type="ECO:0000256" key="3">
    <source>
        <dbReference type="ARBA" id="ARBA00022692"/>
    </source>
</evidence>
<evidence type="ECO:0000256" key="2">
    <source>
        <dbReference type="ARBA" id="ARBA00022679"/>
    </source>
</evidence>
<evidence type="ECO:0000256" key="5">
    <source>
        <dbReference type="ARBA" id="ARBA00023136"/>
    </source>
</evidence>
<comment type="domain">
    <text evidence="10">The DHHC domain is required for palmitoyltransferase activity.</text>
</comment>
<evidence type="ECO:0000256" key="7">
    <source>
        <dbReference type="ARBA" id="ARBA00023288"/>
    </source>
</evidence>
<dbReference type="Proteomes" id="UP000215127">
    <property type="component" value="Chromosome 4"/>
</dbReference>
<dbReference type="Pfam" id="PF01529">
    <property type="entry name" value="DHHC"/>
    <property type="match status" value="1"/>
</dbReference>
<proteinExistence type="inferred from homology"/>
<dbReference type="AlphaFoldDB" id="A0A1X7RR25"/>
<gene>
    <name evidence="12" type="ORF">ZT3D7_G4999</name>
</gene>
<dbReference type="GO" id="GO:0006612">
    <property type="term" value="P:protein targeting to membrane"/>
    <property type="evidence" value="ECO:0007669"/>
    <property type="project" value="TreeGrafter"/>
</dbReference>
<dbReference type="GO" id="GO:0005783">
    <property type="term" value="C:endoplasmic reticulum"/>
    <property type="evidence" value="ECO:0007669"/>
    <property type="project" value="TreeGrafter"/>
</dbReference>
<evidence type="ECO:0000256" key="1">
    <source>
        <dbReference type="ARBA" id="ARBA00004141"/>
    </source>
</evidence>
<comment type="similarity">
    <text evidence="10">Belongs to the DHHC palmitoyltransferase family.</text>
</comment>
<dbReference type="GO" id="GO:0019706">
    <property type="term" value="F:protein-cysteine S-palmitoyltransferase activity"/>
    <property type="evidence" value="ECO:0007669"/>
    <property type="project" value="UniProtKB-EC"/>
</dbReference>
<dbReference type="InterPro" id="IPR001594">
    <property type="entry name" value="Palmitoyltrfase_DHHC"/>
</dbReference>
<dbReference type="GO" id="GO:0016020">
    <property type="term" value="C:membrane"/>
    <property type="evidence" value="ECO:0007669"/>
    <property type="project" value="UniProtKB-SubCell"/>
</dbReference>
<dbReference type="EMBL" id="LT853695">
    <property type="protein sequence ID" value="SMQ49848.1"/>
    <property type="molecule type" value="Genomic_DNA"/>
</dbReference>
<dbReference type="STRING" id="1276538.A0A1X7RR25"/>
<organism evidence="12 13">
    <name type="scientific">Zymoseptoria tritici (strain ST99CH_3D7)</name>
    <dbReference type="NCBI Taxonomy" id="1276538"/>
    <lineage>
        <taxon>Eukaryota</taxon>
        <taxon>Fungi</taxon>
        <taxon>Dikarya</taxon>
        <taxon>Ascomycota</taxon>
        <taxon>Pezizomycotina</taxon>
        <taxon>Dothideomycetes</taxon>
        <taxon>Dothideomycetidae</taxon>
        <taxon>Mycosphaerellales</taxon>
        <taxon>Mycosphaerellaceae</taxon>
        <taxon>Zymoseptoria</taxon>
    </lineage>
</organism>
<feature type="transmembrane region" description="Helical" evidence="10">
    <location>
        <begin position="6"/>
        <end position="24"/>
    </location>
</feature>
<comment type="subcellular location">
    <subcellularLocation>
        <location evidence="1">Membrane</location>
        <topology evidence="1">Multi-pass membrane protein</topology>
    </subcellularLocation>
</comment>
<feature type="transmembrane region" description="Helical" evidence="10">
    <location>
        <begin position="200"/>
        <end position="220"/>
    </location>
</feature>
<dbReference type="GO" id="GO:0005794">
    <property type="term" value="C:Golgi apparatus"/>
    <property type="evidence" value="ECO:0007669"/>
    <property type="project" value="TreeGrafter"/>
</dbReference>
<dbReference type="EC" id="2.3.1.225" evidence="10"/>
<keyword evidence="13" id="KW-1185">Reference proteome</keyword>
<accession>A0A1X7RR25</accession>
<evidence type="ECO:0000256" key="6">
    <source>
        <dbReference type="ARBA" id="ARBA00023139"/>
    </source>
</evidence>
<dbReference type="PANTHER" id="PTHR22883">
    <property type="entry name" value="ZINC FINGER DHHC DOMAIN CONTAINING PROTEIN"/>
    <property type="match status" value="1"/>
</dbReference>
<feature type="transmembrane region" description="Helical" evidence="10">
    <location>
        <begin position="262"/>
        <end position="285"/>
    </location>
</feature>
<keyword evidence="2 10" id="KW-0808">Transferase</keyword>
<evidence type="ECO:0000313" key="12">
    <source>
        <dbReference type="EMBL" id="SMQ49848.1"/>
    </source>
</evidence>
<dbReference type="PANTHER" id="PTHR22883:SF480">
    <property type="entry name" value="PALMITOYLTRANSFERASE SWF1"/>
    <property type="match status" value="1"/>
</dbReference>
<dbReference type="PROSITE" id="PS50216">
    <property type="entry name" value="DHHC"/>
    <property type="match status" value="1"/>
</dbReference>
<keyword evidence="7" id="KW-0449">Lipoprotein</keyword>
<evidence type="ECO:0000256" key="10">
    <source>
        <dbReference type="RuleBase" id="RU079119"/>
    </source>
</evidence>
<evidence type="ECO:0000259" key="11">
    <source>
        <dbReference type="Pfam" id="PF01529"/>
    </source>
</evidence>
<keyword evidence="4 10" id="KW-1133">Transmembrane helix</keyword>
<protein>
    <recommendedName>
        <fullName evidence="10">Palmitoyltransferase</fullName>
        <ecNumber evidence="10">2.3.1.225</ecNumber>
    </recommendedName>
</protein>
<feature type="transmembrane region" description="Helical" evidence="10">
    <location>
        <begin position="79"/>
        <end position="97"/>
    </location>
</feature>
<evidence type="ECO:0000256" key="9">
    <source>
        <dbReference type="ARBA" id="ARBA00048048"/>
    </source>
</evidence>
<evidence type="ECO:0000256" key="8">
    <source>
        <dbReference type="ARBA" id="ARBA00023315"/>
    </source>
</evidence>
<keyword evidence="3 10" id="KW-0812">Transmembrane</keyword>
<name>A0A1X7RR25_ZYMT9</name>
<reference evidence="12 13" key="1">
    <citation type="submission" date="2016-06" db="EMBL/GenBank/DDBJ databases">
        <authorList>
            <person name="Kjaerup R.B."/>
            <person name="Dalgaard T.S."/>
            <person name="Juul-Madsen H.R."/>
        </authorList>
    </citation>
    <scope>NUCLEOTIDE SEQUENCE [LARGE SCALE GENOMIC DNA]</scope>
</reference>
<dbReference type="InterPro" id="IPR039859">
    <property type="entry name" value="PFA4/ZDH16/20/ERF2-like"/>
</dbReference>
<keyword evidence="5 10" id="KW-0472">Membrane</keyword>
<sequence length="397" mass="44850">MGALRNIVIAVLAISFLTFVALFGRLPALRKTPIGWLQRLLCLHIPSGLRSADRSLTGGRVTRKSKRLGQYLFYEKNPIVLIIFLFILTGSAFLFLYNTTHLLTRSQLLPVPVLVGMPYIFTYLSVTGRAHYISKANLNARMLDYPYDNALFRPNNHCPTCDIVKPARSKHCSLCGTCVAKCDHHCPWVNNCLGRGNYRYFLALLLSLGMVQIYGAHLSWQLVKKYVVIDPSNPLFSRARMTNLGHAFVIAVNRGGISVSGVGLLAASTASLPLGLLAYHLYLIWAGMTTNESQKWSDWKEDISDGCVFKTRLADLRRHYQLKNDGKYNPAMTDFESASDRNIWWPVNSDQVLVRTDDGRPPIGQDMLWTRIWSLDEVDNIYDLGGWQNFVEVFRGN</sequence>
<keyword evidence="8 10" id="KW-0012">Acyltransferase</keyword>
<comment type="catalytic activity">
    <reaction evidence="9 10">
        <text>L-cysteinyl-[protein] + hexadecanoyl-CoA = S-hexadecanoyl-L-cysteinyl-[protein] + CoA</text>
        <dbReference type="Rhea" id="RHEA:36683"/>
        <dbReference type="Rhea" id="RHEA-COMP:10131"/>
        <dbReference type="Rhea" id="RHEA-COMP:11032"/>
        <dbReference type="ChEBI" id="CHEBI:29950"/>
        <dbReference type="ChEBI" id="CHEBI:57287"/>
        <dbReference type="ChEBI" id="CHEBI:57379"/>
        <dbReference type="ChEBI" id="CHEBI:74151"/>
        <dbReference type="EC" id="2.3.1.225"/>
    </reaction>
</comment>
<evidence type="ECO:0000256" key="4">
    <source>
        <dbReference type="ARBA" id="ARBA00022989"/>
    </source>
</evidence>
<evidence type="ECO:0000313" key="13">
    <source>
        <dbReference type="Proteomes" id="UP000215127"/>
    </source>
</evidence>